<gene>
    <name evidence="8" type="ORF">QE152_g26537</name>
</gene>
<sequence>MSPKKYKSLTIAEKKKLIEKVEEGEKKSDVAKEFKIPLSTLSTIIKHKEKINAAQTAGVRKRTTKGEFPRLEESLVIWLRQCRGQKVSISGNLLKEKAKEFASTLSIKNFAASEGWLTNFKKRNGIVFKKVCGESGSVDDAVCLDWHESLDKQLNANITVLTAILLIDKAWRAVTPLTILNCFKKSGFLKEHQENLPILMDDEEPAIEPLVHISGVSFSDFVQVDEDVAVSGSLTDGEILSATDTNENSNDEDEDDTSEPLAEVSVKEARSSFDTLRTFCLQNESDEKAFQALFLLKKIIEQSEQQQCALKQTSRTEFFRKIN</sequence>
<evidence type="ECO:0000313" key="9">
    <source>
        <dbReference type="Proteomes" id="UP001458880"/>
    </source>
</evidence>
<dbReference type="Pfam" id="PF03221">
    <property type="entry name" value="HTH_Tnp_Tc5"/>
    <property type="match status" value="1"/>
</dbReference>
<evidence type="ECO:0000256" key="1">
    <source>
        <dbReference type="ARBA" id="ARBA00004123"/>
    </source>
</evidence>
<feature type="domain" description="HTH CENPB-type" evidence="7">
    <location>
        <begin position="59"/>
        <end position="130"/>
    </location>
</feature>
<comment type="subcellular location">
    <subcellularLocation>
        <location evidence="1 4">Nucleus</location>
    </subcellularLocation>
</comment>
<dbReference type="SUPFAM" id="SSF46689">
    <property type="entry name" value="Homeodomain-like"/>
    <property type="match status" value="2"/>
</dbReference>
<dbReference type="SMART" id="SM00674">
    <property type="entry name" value="CENPB"/>
    <property type="match status" value="1"/>
</dbReference>
<dbReference type="PROSITE" id="PS51253">
    <property type="entry name" value="HTH_CENPB"/>
    <property type="match status" value="1"/>
</dbReference>
<dbReference type="GO" id="GO:0005634">
    <property type="term" value="C:nucleus"/>
    <property type="evidence" value="ECO:0007669"/>
    <property type="project" value="UniProtKB-SubCell"/>
</dbReference>
<dbReference type="PANTHER" id="PTHR19303">
    <property type="entry name" value="TRANSPOSON"/>
    <property type="match status" value="1"/>
</dbReference>
<accession>A0AAW1JWV6</accession>
<feature type="region of interest" description="Disordered" evidence="5">
    <location>
        <begin position="239"/>
        <end position="260"/>
    </location>
</feature>
<proteinExistence type="predicted"/>
<dbReference type="Gene3D" id="1.10.10.60">
    <property type="entry name" value="Homeodomain-like"/>
    <property type="match status" value="2"/>
</dbReference>
<reference evidence="8 9" key="1">
    <citation type="journal article" date="2024" name="BMC Genomics">
        <title>De novo assembly and annotation of Popillia japonica's genome with initial clues to its potential as an invasive pest.</title>
        <authorList>
            <person name="Cucini C."/>
            <person name="Boschi S."/>
            <person name="Funari R."/>
            <person name="Cardaioli E."/>
            <person name="Iannotti N."/>
            <person name="Marturano G."/>
            <person name="Paoli F."/>
            <person name="Bruttini M."/>
            <person name="Carapelli A."/>
            <person name="Frati F."/>
            <person name="Nardi F."/>
        </authorList>
    </citation>
    <scope>NUCLEOTIDE SEQUENCE [LARGE SCALE GENOMIC DNA]</scope>
    <source>
        <strain evidence="8">DMR45628</strain>
    </source>
</reference>
<evidence type="ECO:0000256" key="4">
    <source>
        <dbReference type="PROSITE-ProRule" id="PRU00320"/>
    </source>
</evidence>
<name>A0AAW1JWV6_POPJA</name>
<dbReference type="PROSITE" id="PS50960">
    <property type="entry name" value="HTH_PSQ"/>
    <property type="match status" value="1"/>
</dbReference>
<dbReference type="Proteomes" id="UP001458880">
    <property type="component" value="Unassembled WGS sequence"/>
</dbReference>
<keyword evidence="3 4" id="KW-0539">Nucleus</keyword>
<organism evidence="8 9">
    <name type="scientific">Popillia japonica</name>
    <name type="common">Japanese beetle</name>
    <dbReference type="NCBI Taxonomy" id="7064"/>
    <lineage>
        <taxon>Eukaryota</taxon>
        <taxon>Metazoa</taxon>
        <taxon>Ecdysozoa</taxon>
        <taxon>Arthropoda</taxon>
        <taxon>Hexapoda</taxon>
        <taxon>Insecta</taxon>
        <taxon>Pterygota</taxon>
        <taxon>Neoptera</taxon>
        <taxon>Endopterygota</taxon>
        <taxon>Coleoptera</taxon>
        <taxon>Polyphaga</taxon>
        <taxon>Scarabaeiformia</taxon>
        <taxon>Scarabaeidae</taxon>
        <taxon>Rutelinae</taxon>
        <taxon>Popillia</taxon>
    </lineage>
</organism>
<evidence type="ECO:0000259" key="7">
    <source>
        <dbReference type="PROSITE" id="PS51253"/>
    </source>
</evidence>
<dbReference type="AlphaFoldDB" id="A0AAW1JWV6"/>
<evidence type="ECO:0000313" key="8">
    <source>
        <dbReference type="EMBL" id="KAK9709619.1"/>
    </source>
</evidence>
<feature type="DNA-binding region" description="H-T-H motif" evidence="4">
    <location>
        <begin position="27"/>
        <end position="47"/>
    </location>
</feature>
<evidence type="ECO:0000256" key="3">
    <source>
        <dbReference type="ARBA" id="ARBA00023242"/>
    </source>
</evidence>
<dbReference type="InterPro" id="IPR050863">
    <property type="entry name" value="CenT-Element_Derived"/>
</dbReference>
<protein>
    <submittedName>
        <fullName evidence="8">Tc5 transposase DNA-binding domain</fullName>
    </submittedName>
</protein>
<evidence type="ECO:0000256" key="2">
    <source>
        <dbReference type="ARBA" id="ARBA00023125"/>
    </source>
</evidence>
<dbReference type="InterPro" id="IPR009057">
    <property type="entry name" value="Homeodomain-like_sf"/>
</dbReference>
<dbReference type="Pfam" id="PF04218">
    <property type="entry name" value="CENP-B_N"/>
    <property type="match status" value="1"/>
</dbReference>
<comment type="caution">
    <text evidence="8">The sequence shown here is derived from an EMBL/GenBank/DDBJ whole genome shotgun (WGS) entry which is preliminary data.</text>
</comment>
<dbReference type="EMBL" id="JASPKY010000306">
    <property type="protein sequence ID" value="KAK9709619.1"/>
    <property type="molecule type" value="Genomic_DNA"/>
</dbReference>
<evidence type="ECO:0000256" key="5">
    <source>
        <dbReference type="SAM" id="MobiDB-lite"/>
    </source>
</evidence>
<dbReference type="InterPro" id="IPR007889">
    <property type="entry name" value="HTH_Psq"/>
</dbReference>
<dbReference type="InterPro" id="IPR006600">
    <property type="entry name" value="HTH_CenpB_DNA-bd_dom"/>
</dbReference>
<evidence type="ECO:0000259" key="6">
    <source>
        <dbReference type="PROSITE" id="PS50960"/>
    </source>
</evidence>
<feature type="domain" description="HTH psq-type" evidence="6">
    <location>
        <begin position="1"/>
        <end position="51"/>
    </location>
</feature>
<feature type="compositionally biased region" description="Acidic residues" evidence="5">
    <location>
        <begin position="249"/>
        <end position="258"/>
    </location>
</feature>
<keyword evidence="2 4" id="KW-0238">DNA-binding</keyword>
<keyword evidence="9" id="KW-1185">Reference proteome</keyword>
<dbReference type="PANTHER" id="PTHR19303:SF73">
    <property type="entry name" value="PROTEIN PDC2"/>
    <property type="match status" value="1"/>
</dbReference>
<dbReference type="GO" id="GO:0003677">
    <property type="term" value="F:DNA binding"/>
    <property type="evidence" value="ECO:0007669"/>
    <property type="project" value="UniProtKB-UniRule"/>
</dbReference>